<dbReference type="AlphaFoldDB" id="A0A497EPW2"/>
<evidence type="ECO:0000313" key="2">
    <source>
        <dbReference type="Proteomes" id="UP000278475"/>
    </source>
</evidence>
<accession>A0A497EPW2</accession>
<dbReference type="GO" id="GO:0005198">
    <property type="term" value="F:structural molecule activity"/>
    <property type="evidence" value="ECO:0007669"/>
    <property type="project" value="InterPro"/>
</dbReference>
<dbReference type="PANTHER" id="PTHR35903:SF1">
    <property type="entry name" value="FLAGELLIN B1"/>
    <property type="match status" value="1"/>
</dbReference>
<dbReference type="InterPro" id="IPR002774">
    <property type="entry name" value="Flagellin_arc-type"/>
</dbReference>
<gene>
    <name evidence="1" type="ORF">DRJ31_05660</name>
</gene>
<dbReference type="EMBL" id="QMQV01000046">
    <property type="protein sequence ID" value="RLE49229.1"/>
    <property type="molecule type" value="Genomic_DNA"/>
</dbReference>
<evidence type="ECO:0000313" key="1">
    <source>
        <dbReference type="EMBL" id="RLE49229.1"/>
    </source>
</evidence>
<evidence type="ECO:0008006" key="3">
    <source>
        <dbReference type="Google" id="ProtNLM"/>
    </source>
</evidence>
<dbReference type="PANTHER" id="PTHR35903">
    <property type="entry name" value="FLAGELLIN B1"/>
    <property type="match status" value="1"/>
</dbReference>
<proteinExistence type="predicted"/>
<dbReference type="Proteomes" id="UP000278475">
    <property type="component" value="Unassembled WGS sequence"/>
</dbReference>
<name>A0A497EPW2_9CREN</name>
<protein>
    <recommendedName>
        <fullName evidence="3">Flagellin</fullName>
    </recommendedName>
</protein>
<sequence length="173" mass="18611">TQRSKQVISSGLGEASSALEIDGSIVAHVDTSAKNITYIVIPVKLASGQHEVDLTPGKTTIAYWSPNKGIALTDIYNATLETGTYTDPSQVASEMSPDENNTVLANIAWVTNINNDKVLDPGEKVFVVIKFYQSVQPKNYDTIKVEIRPPIGAPLTIERTVPASLNNAVADLD</sequence>
<dbReference type="GO" id="GO:0097588">
    <property type="term" value="P:archaeal or bacterial-type flagellum-dependent cell motility"/>
    <property type="evidence" value="ECO:0007669"/>
    <property type="project" value="InterPro"/>
</dbReference>
<comment type="caution">
    <text evidence="1">The sequence shown here is derived from an EMBL/GenBank/DDBJ whole genome shotgun (WGS) entry which is preliminary data.</text>
</comment>
<dbReference type="Pfam" id="PF01917">
    <property type="entry name" value="Flagellin_arch-type"/>
    <property type="match status" value="1"/>
</dbReference>
<feature type="non-terminal residue" evidence="1">
    <location>
        <position position="1"/>
    </location>
</feature>
<reference evidence="1 2" key="1">
    <citation type="submission" date="2018-06" db="EMBL/GenBank/DDBJ databases">
        <title>Extensive metabolic versatility and redundancy in microbially diverse, dynamic hydrothermal sediments.</title>
        <authorList>
            <person name="Dombrowski N."/>
            <person name="Teske A."/>
            <person name="Baker B.J."/>
        </authorList>
    </citation>
    <scope>NUCLEOTIDE SEQUENCE [LARGE SCALE GENOMIC DNA]</scope>
    <source>
        <strain evidence="1">B66_G16</strain>
    </source>
</reference>
<organism evidence="1 2">
    <name type="scientific">Thermoproteota archaeon</name>
    <dbReference type="NCBI Taxonomy" id="2056631"/>
    <lineage>
        <taxon>Archaea</taxon>
        <taxon>Thermoproteota</taxon>
    </lineage>
</organism>